<feature type="region of interest" description="Disordered" evidence="1">
    <location>
        <begin position="41"/>
        <end position="65"/>
    </location>
</feature>
<evidence type="ECO:0000313" key="3">
    <source>
        <dbReference type="Proteomes" id="UP001521116"/>
    </source>
</evidence>
<dbReference type="Proteomes" id="UP001521116">
    <property type="component" value="Unassembled WGS sequence"/>
</dbReference>
<gene>
    <name evidence="2" type="ORF">SLS56_009462</name>
</gene>
<comment type="caution">
    <text evidence="2">The sequence shown here is derived from an EMBL/GenBank/DDBJ whole genome shotgun (WGS) entry which is preliminary data.</text>
</comment>
<proteinExistence type="predicted"/>
<keyword evidence="3" id="KW-1185">Reference proteome</keyword>
<name>A0ABR3SHN5_9PEZI</name>
<sequence length="65" mass="7102">MATAVLDQASGKRRYRKGFLPSLNRHRTLAVFSAKYSRSRHSPALNGRVCGRTPDGDAANLANES</sequence>
<evidence type="ECO:0000256" key="1">
    <source>
        <dbReference type="SAM" id="MobiDB-lite"/>
    </source>
</evidence>
<evidence type="ECO:0000313" key="2">
    <source>
        <dbReference type="EMBL" id="KAL1620796.1"/>
    </source>
</evidence>
<protein>
    <submittedName>
        <fullName evidence="2">Uncharacterized protein</fullName>
    </submittedName>
</protein>
<accession>A0ABR3SHN5</accession>
<organism evidence="2 3">
    <name type="scientific">Neofusicoccum ribis</name>
    <dbReference type="NCBI Taxonomy" id="45134"/>
    <lineage>
        <taxon>Eukaryota</taxon>
        <taxon>Fungi</taxon>
        <taxon>Dikarya</taxon>
        <taxon>Ascomycota</taxon>
        <taxon>Pezizomycotina</taxon>
        <taxon>Dothideomycetes</taxon>
        <taxon>Dothideomycetes incertae sedis</taxon>
        <taxon>Botryosphaeriales</taxon>
        <taxon>Botryosphaeriaceae</taxon>
        <taxon>Neofusicoccum</taxon>
    </lineage>
</organism>
<reference evidence="2 3" key="1">
    <citation type="submission" date="2024-02" db="EMBL/GenBank/DDBJ databases">
        <title>De novo assembly and annotation of 12 fungi associated with fruit tree decline syndrome in Ontario, Canada.</title>
        <authorList>
            <person name="Sulman M."/>
            <person name="Ellouze W."/>
            <person name="Ilyukhin E."/>
        </authorList>
    </citation>
    <scope>NUCLEOTIDE SEQUENCE [LARGE SCALE GENOMIC DNA]</scope>
    <source>
        <strain evidence="2 3">M1-105</strain>
    </source>
</reference>
<dbReference type="EMBL" id="JAJVDC020000161">
    <property type="protein sequence ID" value="KAL1620796.1"/>
    <property type="molecule type" value="Genomic_DNA"/>
</dbReference>